<dbReference type="RefSeq" id="WP_015324637.1">
    <property type="nucleotide sequence ID" value="NC_019977.1"/>
</dbReference>
<dbReference type="Proteomes" id="UP000010866">
    <property type="component" value="Chromosome"/>
</dbReference>
<dbReference type="EMBL" id="CP003362">
    <property type="protein sequence ID" value="AGB49471.1"/>
    <property type="molecule type" value="Genomic_DNA"/>
</dbReference>
<proteinExistence type="predicted"/>
<dbReference type="GeneID" id="14407050"/>
<evidence type="ECO:0000313" key="2">
    <source>
        <dbReference type="Proteomes" id="UP000010866"/>
    </source>
</evidence>
<accession>L0KWF5</accession>
<keyword evidence="2" id="KW-1185">Reference proteome</keyword>
<protein>
    <submittedName>
        <fullName evidence="1">Uncharacterized protein</fullName>
    </submittedName>
</protein>
<dbReference type="AlphaFoldDB" id="L0KWF5"/>
<reference evidence="2" key="1">
    <citation type="submission" date="2012-02" db="EMBL/GenBank/DDBJ databases">
        <title>Complete sequence of chromosome of Methanomethylovorans hollandica DSM 15978.</title>
        <authorList>
            <person name="Lucas S."/>
            <person name="Copeland A."/>
            <person name="Lapidus A."/>
            <person name="Glavina del Rio T."/>
            <person name="Dalin E."/>
            <person name="Tice H."/>
            <person name="Bruce D."/>
            <person name="Goodwin L."/>
            <person name="Pitluck S."/>
            <person name="Peters L."/>
            <person name="Mikhailova N."/>
            <person name="Held B."/>
            <person name="Kyrpides N."/>
            <person name="Mavromatis K."/>
            <person name="Ivanova N."/>
            <person name="Brettin T."/>
            <person name="Detter J.C."/>
            <person name="Han C."/>
            <person name="Larimer F."/>
            <person name="Land M."/>
            <person name="Hauser L."/>
            <person name="Markowitz V."/>
            <person name="Cheng J.-F."/>
            <person name="Hugenholtz P."/>
            <person name="Woyke T."/>
            <person name="Wu D."/>
            <person name="Spring S."/>
            <person name="Schroeder M."/>
            <person name="Brambilla E."/>
            <person name="Klenk H.-P."/>
            <person name="Eisen J.A."/>
        </authorList>
    </citation>
    <scope>NUCLEOTIDE SEQUENCE [LARGE SCALE GENOMIC DNA]</scope>
    <source>
        <strain evidence="2">DSM 15978 / NBRC 107637 / DMS1</strain>
    </source>
</reference>
<dbReference type="HOGENOM" id="CLU_1870756_0_0_2"/>
<name>L0KWF5_METHD</name>
<organism evidence="1 2">
    <name type="scientific">Methanomethylovorans hollandica (strain DSM 15978 / NBRC 107637 / DMS1)</name>
    <dbReference type="NCBI Taxonomy" id="867904"/>
    <lineage>
        <taxon>Archaea</taxon>
        <taxon>Methanobacteriati</taxon>
        <taxon>Methanobacteriota</taxon>
        <taxon>Stenosarchaea group</taxon>
        <taxon>Methanomicrobia</taxon>
        <taxon>Methanosarcinales</taxon>
        <taxon>Methanosarcinaceae</taxon>
        <taxon>Methanomethylovorans</taxon>
    </lineage>
</organism>
<dbReference type="OrthoDB" id="129320at2157"/>
<evidence type="ECO:0000313" key="1">
    <source>
        <dbReference type="EMBL" id="AGB49471.1"/>
    </source>
</evidence>
<dbReference type="KEGG" id="mhz:Metho_1241"/>
<sequence length="153" mass="17956">MDTSTEYITMCRQAQELQERWKPSEGDFVFHKLDGNVVTLPALPELAKVVVVTSCTWLPRLDQLVDLVREHYINISTIQQSAIRVLCSLFDCEHNISLLHSIQTPEQYILSELYQEKYSKWWNGEDWLSPAAYIVWYGMSTEQQEDIKKWAKE</sequence>
<gene>
    <name evidence="1" type="ordered locus">Metho_1241</name>
</gene>
<dbReference type="STRING" id="867904.Metho_1241"/>